<proteinExistence type="predicted"/>
<dbReference type="CDD" id="cd07989">
    <property type="entry name" value="LPLAT_AGPAT-like"/>
    <property type="match status" value="1"/>
</dbReference>
<feature type="domain" description="Phospholipid/glycerol acyltransferase" evidence="3">
    <location>
        <begin position="54"/>
        <end position="174"/>
    </location>
</feature>
<organism evidence="4 5">
    <name type="scientific">Luteococcus peritonei</name>
    <dbReference type="NCBI Taxonomy" id="88874"/>
    <lineage>
        <taxon>Bacteria</taxon>
        <taxon>Bacillati</taxon>
        <taxon>Actinomycetota</taxon>
        <taxon>Actinomycetes</taxon>
        <taxon>Propionibacteriales</taxon>
        <taxon>Propionibacteriaceae</taxon>
        <taxon>Luteococcus</taxon>
    </lineage>
</organism>
<dbReference type="InterPro" id="IPR002123">
    <property type="entry name" value="Plipid/glycerol_acylTrfase"/>
</dbReference>
<sequence>MSEPGPMVSGRYRNRPLGQVRRLVRRTLLAGLVKAGARVKVHGKQNVDGLEAPFIVVANHSSHLDTALIYAALPDHLTQNLSVGAATDHFFMKWRTMVPPVLFFNAYPIDRPGRPRNRNNRGMSQALLKAGVPLLIYPEGTRSRTGAMATFIPGAARLCVTRKIPCVPVALVGCADAFPAENKLPRWPRRQVHVAVGRPLMPRPGEGTAAFTRRMERAVVDLHDATADRFSMRSLAVLAARRTRRH</sequence>
<dbReference type="EMBL" id="JBHUFZ010000007">
    <property type="protein sequence ID" value="MFD1889112.1"/>
    <property type="molecule type" value="Genomic_DNA"/>
</dbReference>
<gene>
    <name evidence="4" type="ORF">ACFSCS_02795</name>
</gene>
<evidence type="ECO:0000313" key="4">
    <source>
        <dbReference type="EMBL" id="MFD1889112.1"/>
    </source>
</evidence>
<dbReference type="RefSeq" id="WP_343873973.1">
    <property type="nucleotide sequence ID" value="NZ_BAAAIX010000021.1"/>
</dbReference>
<evidence type="ECO:0000256" key="2">
    <source>
        <dbReference type="ARBA" id="ARBA00023315"/>
    </source>
</evidence>
<dbReference type="SUPFAM" id="SSF69593">
    <property type="entry name" value="Glycerol-3-phosphate (1)-acyltransferase"/>
    <property type="match status" value="1"/>
</dbReference>
<reference evidence="5" key="1">
    <citation type="journal article" date="2019" name="Int. J. Syst. Evol. Microbiol.">
        <title>The Global Catalogue of Microorganisms (GCM) 10K type strain sequencing project: providing services to taxonomists for standard genome sequencing and annotation.</title>
        <authorList>
            <consortium name="The Broad Institute Genomics Platform"/>
            <consortium name="The Broad Institute Genome Sequencing Center for Infectious Disease"/>
            <person name="Wu L."/>
            <person name="Ma J."/>
        </authorList>
    </citation>
    <scope>NUCLEOTIDE SEQUENCE [LARGE SCALE GENOMIC DNA]</scope>
    <source>
        <strain evidence="5">CAIM 431</strain>
    </source>
</reference>
<dbReference type="Proteomes" id="UP001597326">
    <property type="component" value="Unassembled WGS sequence"/>
</dbReference>
<dbReference type="GO" id="GO:0016746">
    <property type="term" value="F:acyltransferase activity"/>
    <property type="evidence" value="ECO:0007669"/>
    <property type="project" value="UniProtKB-KW"/>
</dbReference>
<evidence type="ECO:0000313" key="5">
    <source>
        <dbReference type="Proteomes" id="UP001597326"/>
    </source>
</evidence>
<evidence type="ECO:0000256" key="1">
    <source>
        <dbReference type="ARBA" id="ARBA00022679"/>
    </source>
</evidence>
<dbReference type="PANTHER" id="PTHR10434:SF11">
    <property type="entry name" value="1-ACYL-SN-GLYCEROL-3-PHOSPHATE ACYLTRANSFERASE"/>
    <property type="match status" value="1"/>
</dbReference>
<name>A0ABW4RSG3_9ACTN</name>
<dbReference type="SMART" id="SM00563">
    <property type="entry name" value="PlsC"/>
    <property type="match status" value="1"/>
</dbReference>
<comment type="caution">
    <text evidence="4">The sequence shown here is derived from an EMBL/GenBank/DDBJ whole genome shotgun (WGS) entry which is preliminary data.</text>
</comment>
<dbReference type="PANTHER" id="PTHR10434">
    <property type="entry name" value="1-ACYL-SN-GLYCEROL-3-PHOSPHATE ACYLTRANSFERASE"/>
    <property type="match status" value="1"/>
</dbReference>
<keyword evidence="5" id="KW-1185">Reference proteome</keyword>
<protein>
    <submittedName>
        <fullName evidence="4">Lysophospholipid acyltransferase family protein</fullName>
    </submittedName>
</protein>
<dbReference type="Pfam" id="PF01553">
    <property type="entry name" value="Acyltransferase"/>
    <property type="match status" value="1"/>
</dbReference>
<accession>A0ABW4RSG3</accession>
<keyword evidence="1" id="KW-0808">Transferase</keyword>
<evidence type="ECO:0000259" key="3">
    <source>
        <dbReference type="SMART" id="SM00563"/>
    </source>
</evidence>
<keyword evidence="2 4" id="KW-0012">Acyltransferase</keyword>